<name>A0A507EDV4_9FUNG</name>
<keyword evidence="2" id="KW-0732">Signal</keyword>
<reference evidence="3 4" key="1">
    <citation type="journal article" date="2019" name="Sci. Rep.">
        <title>Comparative genomics of chytrid fungi reveal insights into the obligate biotrophic and pathogenic lifestyle of Synchytrium endobioticum.</title>
        <authorList>
            <person name="van de Vossenberg B.T.L.H."/>
            <person name="Warris S."/>
            <person name="Nguyen H.D.T."/>
            <person name="van Gent-Pelzer M.P.E."/>
            <person name="Joly D.L."/>
            <person name="van de Geest H.C."/>
            <person name="Bonants P.J.M."/>
            <person name="Smith D.S."/>
            <person name="Levesque C.A."/>
            <person name="van der Lee T.A.J."/>
        </authorList>
    </citation>
    <scope>NUCLEOTIDE SEQUENCE [LARGE SCALE GENOMIC DNA]</scope>
    <source>
        <strain evidence="3 4">CBS 809.83</strain>
    </source>
</reference>
<dbReference type="Proteomes" id="UP000318582">
    <property type="component" value="Unassembled WGS sequence"/>
</dbReference>
<dbReference type="AlphaFoldDB" id="A0A507EDV4"/>
<evidence type="ECO:0000313" key="4">
    <source>
        <dbReference type="Proteomes" id="UP000318582"/>
    </source>
</evidence>
<feature type="region of interest" description="Disordered" evidence="1">
    <location>
        <begin position="207"/>
        <end position="236"/>
    </location>
</feature>
<feature type="region of interest" description="Disordered" evidence="1">
    <location>
        <begin position="251"/>
        <end position="325"/>
    </location>
</feature>
<feature type="compositionally biased region" description="Pro residues" evidence="1">
    <location>
        <begin position="314"/>
        <end position="325"/>
    </location>
</feature>
<protein>
    <recommendedName>
        <fullName evidence="5">Extracellular membrane protein CFEM domain-containing protein</fullName>
    </recommendedName>
</protein>
<feature type="compositionally biased region" description="Low complexity" evidence="1">
    <location>
        <begin position="251"/>
        <end position="260"/>
    </location>
</feature>
<proteinExistence type="predicted"/>
<gene>
    <name evidence="3" type="ORF">PhCBS80983_g01174</name>
</gene>
<evidence type="ECO:0000256" key="2">
    <source>
        <dbReference type="SAM" id="SignalP"/>
    </source>
</evidence>
<organism evidence="3 4">
    <name type="scientific">Powellomyces hirtus</name>
    <dbReference type="NCBI Taxonomy" id="109895"/>
    <lineage>
        <taxon>Eukaryota</taxon>
        <taxon>Fungi</taxon>
        <taxon>Fungi incertae sedis</taxon>
        <taxon>Chytridiomycota</taxon>
        <taxon>Chytridiomycota incertae sedis</taxon>
        <taxon>Chytridiomycetes</taxon>
        <taxon>Spizellomycetales</taxon>
        <taxon>Powellomycetaceae</taxon>
        <taxon>Powellomyces</taxon>
    </lineage>
</organism>
<evidence type="ECO:0000313" key="3">
    <source>
        <dbReference type="EMBL" id="TPX61320.1"/>
    </source>
</evidence>
<keyword evidence="4" id="KW-1185">Reference proteome</keyword>
<evidence type="ECO:0000256" key="1">
    <source>
        <dbReference type="SAM" id="MobiDB-lite"/>
    </source>
</evidence>
<comment type="caution">
    <text evidence="3">The sequence shown here is derived from an EMBL/GenBank/DDBJ whole genome shotgun (WGS) entry which is preliminary data.</text>
</comment>
<dbReference type="EMBL" id="QEAQ01000008">
    <property type="protein sequence ID" value="TPX61320.1"/>
    <property type="molecule type" value="Genomic_DNA"/>
</dbReference>
<evidence type="ECO:0008006" key="5">
    <source>
        <dbReference type="Google" id="ProtNLM"/>
    </source>
</evidence>
<accession>A0A507EDV4</accession>
<feature type="compositionally biased region" description="Low complexity" evidence="1">
    <location>
        <begin position="290"/>
        <end position="311"/>
    </location>
</feature>
<feature type="compositionally biased region" description="Pro residues" evidence="1">
    <location>
        <begin position="261"/>
        <end position="289"/>
    </location>
</feature>
<sequence>MPSPHPTSSLLPLLLLLTLLASSVTAQLVPGAPSSPQPPQLGKPQVPPRLEEEWLDPDALFYALVEPGAGDDGGEYPADDCFANWCFPSGMFVDLVMSHCNSTLSNLQPQKLPKSPRELEQLLGDCICGNQKGQAKELFSTVASMWKTCATCLNGATGVRDPHHASVVAATAFNRACACEMPGPVQALMHMQDPGWTCEKLDQDKLRNGRRAGGANGRRPVPTSAPPPSAVASPSVAPVPLPNAVLTAPPAVPSASATPAAPAPAPAPNTPAPPPAAAPAPNAPLPPNTAPVVARPDGAAGIAGAAFIGDDQVFPPPPVDWTPPW</sequence>
<feature type="signal peptide" evidence="2">
    <location>
        <begin position="1"/>
        <end position="26"/>
    </location>
</feature>
<feature type="chain" id="PRO_5021440870" description="Extracellular membrane protein CFEM domain-containing protein" evidence="2">
    <location>
        <begin position="27"/>
        <end position="325"/>
    </location>
</feature>